<sequence length="146" mass="17060">MNEVSFYIQRLEKKQIKPTAVRILVLRTLMESSYALSLSELEEQLVTVDKSTIFRTLNLFLAHHLVHEMEDGSGSSKYEVCENEDSCSIEDMHVHFYCERCHRTFCFKNIQIPLISLPENFRMQSVNYMIKGICDNCIKKTDPTED</sequence>
<organism evidence="1 2">
    <name type="scientific">Phocaeicola acetigenes</name>
    <dbReference type="NCBI Taxonomy" id="3016083"/>
    <lineage>
        <taxon>Bacteria</taxon>
        <taxon>Pseudomonadati</taxon>
        <taxon>Bacteroidota</taxon>
        <taxon>Bacteroidia</taxon>
        <taxon>Bacteroidales</taxon>
        <taxon>Bacteroidaceae</taxon>
        <taxon>Phocaeicola</taxon>
    </lineage>
</organism>
<dbReference type="PANTHER" id="PTHR33202">
    <property type="entry name" value="ZINC UPTAKE REGULATION PROTEIN"/>
    <property type="match status" value="1"/>
</dbReference>
<protein>
    <submittedName>
        <fullName evidence="1">Transcriptional repressor</fullName>
    </submittedName>
</protein>
<comment type="caution">
    <text evidence="1">The sequence shown here is derived from an EMBL/GenBank/DDBJ whole genome shotgun (WGS) entry which is preliminary data.</text>
</comment>
<dbReference type="Proteomes" id="UP001141933">
    <property type="component" value="Unassembled WGS sequence"/>
</dbReference>
<keyword evidence="2" id="KW-1185">Reference proteome</keyword>
<dbReference type="EMBL" id="JAPZVM010000002">
    <property type="protein sequence ID" value="MCZ8371772.1"/>
    <property type="molecule type" value="Genomic_DNA"/>
</dbReference>
<accession>A0ABT4PFD9</accession>
<dbReference type="PANTHER" id="PTHR33202:SF22">
    <property type="entry name" value="HYDROGEN PEROXIDE SENSITIVE REPRESSOR"/>
    <property type="match status" value="1"/>
</dbReference>
<dbReference type="InterPro" id="IPR036388">
    <property type="entry name" value="WH-like_DNA-bd_sf"/>
</dbReference>
<proteinExistence type="predicted"/>
<gene>
    <name evidence="1" type="ORF">O6P32_03510</name>
</gene>
<dbReference type="Pfam" id="PF01475">
    <property type="entry name" value="FUR"/>
    <property type="match status" value="1"/>
</dbReference>
<evidence type="ECO:0000313" key="2">
    <source>
        <dbReference type="Proteomes" id="UP001141933"/>
    </source>
</evidence>
<dbReference type="InterPro" id="IPR002481">
    <property type="entry name" value="FUR"/>
</dbReference>
<evidence type="ECO:0000313" key="1">
    <source>
        <dbReference type="EMBL" id="MCZ8371772.1"/>
    </source>
</evidence>
<reference evidence="1" key="1">
    <citation type="submission" date="2022-12" db="EMBL/GenBank/DDBJ databases">
        <title>Phocaeicola acetigenes sp. nov., isolated feces from a healthy human.</title>
        <authorList>
            <person name="Do H."/>
            <person name="Ha Y.B."/>
            <person name="Kim J.-S."/>
            <person name="Suh M.K."/>
            <person name="Kim H.S."/>
            <person name="Lee J.-S."/>
        </authorList>
    </citation>
    <scope>NUCLEOTIDE SEQUENCE</scope>
    <source>
        <strain evidence="1">KGMB11183</strain>
    </source>
</reference>
<dbReference type="SUPFAM" id="SSF46785">
    <property type="entry name" value="Winged helix' DNA-binding domain"/>
    <property type="match status" value="1"/>
</dbReference>
<name>A0ABT4PFD9_9BACT</name>
<dbReference type="Gene3D" id="1.10.10.10">
    <property type="entry name" value="Winged helix-like DNA-binding domain superfamily/Winged helix DNA-binding domain"/>
    <property type="match status" value="1"/>
</dbReference>
<dbReference type="InterPro" id="IPR036390">
    <property type="entry name" value="WH_DNA-bd_sf"/>
</dbReference>
<dbReference type="RefSeq" id="WP_269876831.1">
    <property type="nucleotide sequence ID" value="NZ_JAPZVM010000002.1"/>
</dbReference>